<evidence type="ECO:0000256" key="1">
    <source>
        <dbReference type="SAM" id="Phobius"/>
    </source>
</evidence>
<organism evidence="2 3">
    <name type="scientific">Platanthera zijinensis</name>
    <dbReference type="NCBI Taxonomy" id="2320716"/>
    <lineage>
        <taxon>Eukaryota</taxon>
        <taxon>Viridiplantae</taxon>
        <taxon>Streptophyta</taxon>
        <taxon>Embryophyta</taxon>
        <taxon>Tracheophyta</taxon>
        <taxon>Spermatophyta</taxon>
        <taxon>Magnoliopsida</taxon>
        <taxon>Liliopsida</taxon>
        <taxon>Asparagales</taxon>
        <taxon>Orchidaceae</taxon>
        <taxon>Orchidoideae</taxon>
        <taxon>Orchideae</taxon>
        <taxon>Orchidinae</taxon>
        <taxon>Platanthera</taxon>
    </lineage>
</organism>
<accession>A0AAP0BX93</accession>
<dbReference type="Proteomes" id="UP001418222">
    <property type="component" value="Unassembled WGS sequence"/>
</dbReference>
<evidence type="ECO:0000313" key="3">
    <source>
        <dbReference type="Proteomes" id="UP001418222"/>
    </source>
</evidence>
<protein>
    <submittedName>
        <fullName evidence="2">Uncharacterized protein</fullName>
    </submittedName>
</protein>
<keyword evidence="3" id="KW-1185">Reference proteome</keyword>
<sequence length="82" mass="9327">MCMEFVDEDETFTGAAKYFPLLLLLLFLLSPSSYFSSELGLWAKVFYDNRQLASGGNDNRVSPITLLLFGEVHIVENFLQSR</sequence>
<feature type="transmembrane region" description="Helical" evidence="1">
    <location>
        <begin position="18"/>
        <end position="35"/>
    </location>
</feature>
<name>A0AAP0BX93_9ASPA</name>
<evidence type="ECO:0000313" key="2">
    <source>
        <dbReference type="EMBL" id="KAK8953946.1"/>
    </source>
</evidence>
<reference evidence="2 3" key="1">
    <citation type="journal article" date="2022" name="Nat. Plants">
        <title>Genomes of leafy and leafless Platanthera orchids illuminate the evolution of mycoheterotrophy.</title>
        <authorList>
            <person name="Li M.H."/>
            <person name="Liu K.W."/>
            <person name="Li Z."/>
            <person name="Lu H.C."/>
            <person name="Ye Q.L."/>
            <person name="Zhang D."/>
            <person name="Wang J.Y."/>
            <person name="Li Y.F."/>
            <person name="Zhong Z.M."/>
            <person name="Liu X."/>
            <person name="Yu X."/>
            <person name="Liu D.K."/>
            <person name="Tu X.D."/>
            <person name="Liu B."/>
            <person name="Hao Y."/>
            <person name="Liao X.Y."/>
            <person name="Jiang Y.T."/>
            <person name="Sun W.H."/>
            <person name="Chen J."/>
            <person name="Chen Y.Q."/>
            <person name="Ai Y."/>
            <person name="Zhai J.W."/>
            <person name="Wu S.S."/>
            <person name="Zhou Z."/>
            <person name="Hsiao Y.Y."/>
            <person name="Wu W.L."/>
            <person name="Chen Y.Y."/>
            <person name="Lin Y.F."/>
            <person name="Hsu J.L."/>
            <person name="Li C.Y."/>
            <person name="Wang Z.W."/>
            <person name="Zhao X."/>
            <person name="Zhong W.Y."/>
            <person name="Ma X.K."/>
            <person name="Ma L."/>
            <person name="Huang J."/>
            <person name="Chen G.Z."/>
            <person name="Huang M.Z."/>
            <person name="Huang L."/>
            <person name="Peng D.H."/>
            <person name="Luo Y.B."/>
            <person name="Zou S.Q."/>
            <person name="Chen S.P."/>
            <person name="Lan S."/>
            <person name="Tsai W.C."/>
            <person name="Van de Peer Y."/>
            <person name="Liu Z.J."/>
        </authorList>
    </citation>
    <scope>NUCLEOTIDE SEQUENCE [LARGE SCALE GENOMIC DNA]</scope>
    <source>
        <strain evidence="2">Lor287</strain>
    </source>
</reference>
<comment type="caution">
    <text evidence="2">The sequence shown here is derived from an EMBL/GenBank/DDBJ whole genome shotgun (WGS) entry which is preliminary data.</text>
</comment>
<gene>
    <name evidence="2" type="ORF">KSP39_PZI001970</name>
</gene>
<keyword evidence="1" id="KW-0472">Membrane</keyword>
<dbReference type="EMBL" id="JBBWWQ010000002">
    <property type="protein sequence ID" value="KAK8953946.1"/>
    <property type="molecule type" value="Genomic_DNA"/>
</dbReference>
<keyword evidence="1" id="KW-1133">Transmembrane helix</keyword>
<keyword evidence="1" id="KW-0812">Transmembrane</keyword>
<proteinExistence type="predicted"/>
<dbReference type="AlphaFoldDB" id="A0AAP0BX93"/>